<dbReference type="PANTHER" id="PTHR33653">
    <property type="entry name" value="RIBONUCLEASE VAPC2"/>
    <property type="match status" value="1"/>
</dbReference>
<evidence type="ECO:0000313" key="11">
    <source>
        <dbReference type="Proteomes" id="UP000592294"/>
    </source>
</evidence>
<dbReference type="EC" id="3.1.-.-" evidence="8"/>
<dbReference type="GO" id="GO:0004540">
    <property type="term" value="F:RNA nuclease activity"/>
    <property type="evidence" value="ECO:0007669"/>
    <property type="project" value="InterPro"/>
</dbReference>
<evidence type="ECO:0000313" key="10">
    <source>
        <dbReference type="EMBL" id="NVZ10396.1"/>
    </source>
</evidence>
<dbReference type="RefSeq" id="WP_176977125.1">
    <property type="nucleotide sequence ID" value="NZ_JABZEO010000009.1"/>
</dbReference>
<evidence type="ECO:0000256" key="3">
    <source>
        <dbReference type="ARBA" id="ARBA00022722"/>
    </source>
</evidence>
<dbReference type="CDD" id="cd18746">
    <property type="entry name" value="PIN_VapC4-5_FitB-like"/>
    <property type="match status" value="1"/>
</dbReference>
<proteinExistence type="inferred from homology"/>
<dbReference type="EMBL" id="JABZEO010000009">
    <property type="protein sequence ID" value="NVZ10396.1"/>
    <property type="molecule type" value="Genomic_DNA"/>
</dbReference>
<comment type="caution">
    <text evidence="10">The sequence shown here is derived from an EMBL/GenBank/DDBJ whole genome shotgun (WGS) entry which is preliminary data.</text>
</comment>
<comment type="function">
    <text evidence="8">Toxic component of a toxin-antitoxin (TA) system. An RNase.</text>
</comment>
<dbReference type="AlphaFoldDB" id="A0A850RDT7"/>
<dbReference type="PANTHER" id="PTHR33653:SF1">
    <property type="entry name" value="RIBONUCLEASE VAPC2"/>
    <property type="match status" value="1"/>
</dbReference>
<keyword evidence="5 8" id="KW-0378">Hydrolase</keyword>
<reference evidence="10 11" key="1">
    <citation type="submission" date="2020-06" db="EMBL/GenBank/DDBJ databases">
        <title>Whole-genome sequence of Allochromatium humboldtianum DSM 21881, type strain.</title>
        <authorList>
            <person name="Kyndt J.A."/>
            <person name="Meyer T.E."/>
        </authorList>
    </citation>
    <scope>NUCLEOTIDE SEQUENCE [LARGE SCALE GENOMIC DNA]</scope>
    <source>
        <strain evidence="10 11">DSM 21881</strain>
    </source>
</reference>
<sequence length="143" mass="15695">MSYLIDTNALSELKKRQPNANVERWFADQPATSLYLSVLTLGELRKGIAAMPEGARKTSFSAWLDTEVPRYFSSRILDVGARVADRWGRLCAEAGRPLPAIDSLLAATALEHGLTLVTRNLDDFALPGVRVINPWQTGSTTPP</sequence>
<name>A0A850RDT7_9GAMM</name>
<dbReference type="GO" id="GO:0016787">
    <property type="term" value="F:hydrolase activity"/>
    <property type="evidence" value="ECO:0007669"/>
    <property type="project" value="UniProtKB-KW"/>
</dbReference>
<dbReference type="Proteomes" id="UP000592294">
    <property type="component" value="Unassembled WGS sequence"/>
</dbReference>
<keyword evidence="8" id="KW-0800">Toxin</keyword>
<dbReference type="Pfam" id="PF01850">
    <property type="entry name" value="PIN"/>
    <property type="match status" value="1"/>
</dbReference>
<evidence type="ECO:0000256" key="6">
    <source>
        <dbReference type="ARBA" id="ARBA00022842"/>
    </source>
</evidence>
<feature type="binding site" evidence="8">
    <location>
        <position position="102"/>
    </location>
    <ligand>
        <name>Mg(2+)</name>
        <dbReference type="ChEBI" id="CHEBI:18420"/>
    </ligand>
</feature>
<protein>
    <recommendedName>
        <fullName evidence="8">Ribonuclease VapC</fullName>
        <shortName evidence="8">RNase VapC</shortName>
        <ecNumber evidence="8">3.1.-.-</ecNumber>
    </recommendedName>
    <alternativeName>
        <fullName evidence="8">Toxin VapC</fullName>
    </alternativeName>
</protein>
<evidence type="ECO:0000259" key="9">
    <source>
        <dbReference type="Pfam" id="PF01850"/>
    </source>
</evidence>
<dbReference type="GO" id="GO:0000287">
    <property type="term" value="F:magnesium ion binding"/>
    <property type="evidence" value="ECO:0007669"/>
    <property type="project" value="UniProtKB-UniRule"/>
</dbReference>
<dbReference type="SUPFAM" id="SSF88723">
    <property type="entry name" value="PIN domain-like"/>
    <property type="match status" value="1"/>
</dbReference>
<dbReference type="GO" id="GO:0090729">
    <property type="term" value="F:toxin activity"/>
    <property type="evidence" value="ECO:0007669"/>
    <property type="project" value="UniProtKB-KW"/>
</dbReference>
<feature type="domain" description="PIN" evidence="9">
    <location>
        <begin position="3"/>
        <end position="122"/>
    </location>
</feature>
<dbReference type="InterPro" id="IPR029060">
    <property type="entry name" value="PIN-like_dom_sf"/>
</dbReference>
<keyword evidence="11" id="KW-1185">Reference proteome</keyword>
<evidence type="ECO:0000256" key="7">
    <source>
        <dbReference type="ARBA" id="ARBA00038093"/>
    </source>
</evidence>
<dbReference type="Gene3D" id="3.40.50.1010">
    <property type="entry name" value="5'-nuclease"/>
    <property type="match status" value="1"/>
</dbReference>
<keyword evidence="6 8" id="KW-0460">Magnesium</keyword>
<keyword evidence="2 8" id="KW-1277">Toxin-antitoxin system</keyword>
<dbReference type="InterPro" id="IPR022907">
    <property type="entry name" value="VapC_family"/>
</dbReference>
<evidence type="ECO:0000256" key="4">
    <source>
        <dbReference type="ARBA" id="ARBA00022723"/>
    </source>
</evidence>
<organism evidence="10 11">
    <name type="scientific">Allochromatium humboldtianum</name>
    <dbReference type="NCBI Taxonomy" id="504901"/>
    <lineage>
        <taxon>Bacteria</taxon>
        <taxon>Pseudomonadati</taxon>
        <taxon>Pseudomonadota</taxon>
        <taxon>Gammaproteobacteria</taxon>
        <taxon>Chromatiales</taxon>
        <taxon>Chromatiaceae</taxon>
        <taxon>Allochromatium</taxon>
    </lineage>
</organism>
<comment type="similarity">
    <text evidence="7 8">Belongs to the PINc/VapC protein family.</text>
</comment>
<keyword evidence="3 8" id="KW-0540">Nuclease</keyword>
<evidence type="ECO:0000256" key="8">
    <source>
        <dbReference type="HAMAP-Rule" id="MF_00265"/>
    </source>
</evidence>
<evidence type="ECO:0000256" key="1">
    <source>
        <dbReference type="ARBA" id="ARBA00001946"/>
    </source>
</evidence>
<feature type="binding site" evidence="8">
    <location>
        <position position="6"/>
    </location>
    <ligand>
        <name>Mg(2+)</name>
        <dbReference type="ChEBI" id="CHEBI:18420"/>
    </ligand>
</feature>
<gene>
    <name evidence="8" type="primary">vapC</name>
    <name evidence="10" type="ORF">HW932_14115</name>
</gene>
<evidence type="ECO:0000256" key="5">
    <source>
        <dbReference type="ARBA" id="ARBA00022801"/>
    </source>
</evidence>
<dbReference type="InterPro" id="IPR002716">
    <property type="entry name" value="PIN_dom"/>
</dbReference>
<accession>A0A850RDT7</accession>
<keyword evidence="4 8" id="KW-0479">Metal-binding</keyword>
<dbReference type="InterPro" id="IPR050556">
    <property type="entry name" value="Type_II_TA_system_RNase"/>
</dbReference>
<dbReference type="HAMAP" id="MF_00265">
    <property type="entry name" value="VapC_Nob1"/>
    <property type="match status" value="1"/>
</dbReference>
<evidence type="ECO:0000256" key="2">
    <source>
        <dbReference type="ARBA" id="ARBA00022649"/>
    </source>
</evidence>
<comment type="cofactor">
    <cofactor evidence="1 8">
        <name>Mg(2+)</name>
        <dbReference type="ChEBI" id="CHEBI:18420"/>
    </cofactor>
</comment>